<accession>A0A5C3MWS7</accession>
<feature type="transmembrane region" description="Helical" evidence="1">
    <location>
        <begin position="151"/>
        <end position="175"/>
    </location>
</feature>
<evidence type="ECO:0000313" key="3">
    <source>
        <dbReference type="EMBL" id="TFK49764.1"/>
    </source>
</evidence>
<evidence type="ECO:0000259" key="2">
    <source>
        <dbReference type="Pfam" id="PF20152"/>
    </source>
</evidence>
<feature type="transmembrane region" description="Helical" evidence="1">
    <location>
        <begin position="220"/>
        <end position="241"/>
    </location>
</feature>
<feature type="transmembrane region" description="Helical" evidence="1">
    <location>
        <begin position="82"/>
        <end position="103"/>
    </location>
</feature>
<dbReference type="Proteomes" id="UP000305948">
    <property type="component" value="Unassembled WGS sequence"/>
</dbReference>
<evidence type="ECO:0000313" key="4">
    <source>
        <dbReference type="Proteomes" id="UP000305948"/>
    </source>
</evidence>
<dbReference type="Pfam" id="PF20152">
    <property type="entry name" value="DUF6534"/>
    <property type="match status" value="1"/>
</dbReference>
<feature type="transmembrane region" description="Helical" evidence="1">
    <location>
        <begin position="6"/>
        <end position="30"/>
    </location>
</feature>
<keyword evidence="1" id="KW-0472">Membrane</keyword>
<keyword evidence="1" id="KW-1133">Transmembrane helix</keyword>
<dbReference type="AlphaFoldDB" id="A0A5C3MWS7"/>
<dbReference type="OrthoDB" id="2745105at2759"/>
<feature type="domain" description="DUF6534" evidence="2">
    <location>
        <begin position="161"/>
        <end position="245"/>
    </location>
</feature>
<dbReference type="InterPro" id="IPR045339">
    <property type="entry name" value="DUF6534"/>
</dbReference>
<reference evidence="3 4" key="1">
    <citation type="journal article" date="2019" name="Nat. Ecol. Evol.">
        <title>Megaphylogeny resolves global patterns of mushroom evolution.</title>
        <authorList>
            <person name="Varga T."/>
            <person name="Krizsan K."/>
            <person name="Foldi C."/>
            <person name="Dima B."/>
            <person name="Sanchez-Garcia M."/>
            <person name="Sanchez-Ramirez S."/>
            <person name="Szollosi G.J."/>
            <person name="Szarkandi J.G."/>
            <person name="Papp V."/>
            <person name="Albert L."/>
            <person name="Andreopoulos W."/>
            <person name="Angelini C."/>
            <person name="Antonin V."/>
            <person name="Barry K.W."/>
            <person name="Bougher N.L."/>
            <person name="Buchanan P."/>
            <person name="Buyck B."/>
            <person name="Bense V."/>
            <person name="Catcheside P."/>
            <person name="Chovatia M."/>
            <person name="Cooper J."/>
            <person name="Damon W."/>
            <person name="Desjardin D."/>
            <person name="Finy P."/>
            <person name="Geml J."/>
            <person name="Haridas S."/>
            <person name="Hughes K."/>
            <person name="Justo A."/>
            <person name="Karasinski D."/>
            <person name="Kautmanova I."/>
            <person name="Kiss B."/>
            <person name="Kocsube S."/>
            <person name="Kotiranta H."/>
            <person name="LaButti K.M."/>
            <person name="Lechner B.E."/>
            <person name="Liimatainen K."/>
            <person name="Lipzen A."/>
            <person name="Lukacs Z."/>
            <person name="Mihaltcheva S."/>
            <person name="Morgado L.N."/>
            <person name="Niskanen T."/>
            <person name="Noordeloos M.E."/>
            <person name="Ohm R.A."/>
            <person name="Ortiz-Santana B."/>
            <person name="Ovrebo C."/>
            <person name="Racz N."/>
            <person name="Riley R."/>
            <person name="Savchenko A."/>
            <person name="Shiryaev A."/>
            <person name="Soop K."/>
            <person name="Spirin V."/>
            <person name="Szebenyi C."/>
            <person name="Tomsovsky M."/>
            <person name="Tulloss R.E."/>
            <person name="Uehling J."/>
            <person name="Grigoriev I.V."/>
            <person name="Vagvolgyi C."/>
            <person name="Papp T."/>
            <person name="Martin F.M."/>
            <person name="Miettinen O."/>
            <person name="Hibbett D.S."/>
            <person name="Nagy L.G."/>
        </authorList>
    </citation>
    <scope>NUCLEOTIDE SEQUENCE [LARGE SCALE GENOMIC DNA]</scope>
    <source>
        <strain evidence="3 4">OMC1185</strain>
    </source>
</reference>
<keyword evidence="4" id="KW-1185">Reference proteome</keyword>
<sequence>MTFLFIPVFIGFIISTVLYGTTCGQVICYYRRYSSDVLGMTSLVVFVWLMDTVQQFLMTDTIWYYLIYRCGGDTSSFSTANWAVIFHVIPTEIAVVIVQCVFVRRIWIMSERNKWTYLFSLPIIAGTVADGAYIWKCHRFPSFHDDSKLQWIPITAAACRALTDIGIAVAMCTILRMKSGDMWKGSFVPVLADFALATGLVTSVATAGYLTALIAKPSELYYIGIYYVYGRLHVNTLLAGLNARDVLRNMAKESLRQSTPRPKWPVMFAGPSAA</sequence>
<protein>
    <recommendedName>
        <fullName evidence="2">DUF6534 domain-containing protein</fullName>
    </recommendedName>
</protein>
<organism evidence="3 4">
    <name type="scientific">Heliocybe sulcata</name>
    <dbReference type="NCBI Taxonomy" id="5364"/>
    <lineage>
        <taxon>Eukaryota</taxon>
        <taxon>Fungi</taxon>
        <taxon>Dikarya</taxon>
        <taxon>Basidiomycota</taxon>
        <taxon>Agaricomycotina</taxon>
        <taxon>Agaricomycetes</taxon>
        <taxon>Gloeophyllales</taxon>
        <taxon>Gloeophyllaceae</taxon>
        <taxon>Heliocybe</taxon>
    </lineage>
</organism>
<dbReference type="EMBL" id="ML213515">
    <property type="protein sequence ID" value="TFK49764.1"/>
    <property type="molecule type" value="Genomic_DNA"/>
</dbReference>
<dbReference type="PANTHER" id="PTHR40465">
    <property type="entry name" value="CHROMOSOME 1, WHOLE GENOME SHOTGUN SEQUENCE"/>
    <property type="match status" value="1"/>
</dbReference>
<feature type="transmembrane region" description="Helical" evidence="1">
    <location>
        <begin position="187"/>
        <end position="214"/>
    </location>
</feature>
<feature type="transmembrane region" description="Helical" evidence="1">
    <location>
        <begin position="37"/>
        <end position="57"/>
    </location>
</feature>
<dbReference type="PANTHER" id="PTHR40465:SF1">
    <property type="entry name" value="DUF6534 DOMAIN-CONTAINING PROTEIN"/>
    <property type="match status" value="1"/>
</dbReference>
<proteinExistence type="predicted"/>
<keyword evidence="1" id="KW-0812">Transmembrane</keyword>
<feature type="transmembrane region" description="Helical" evidence="1">
    <location>
        <begin position="115"/>
        <end position="135"/>
    </location>
</feature>
<name>A0A5C3MWS7_9AGAM</name>
<gene>
    <name evidence="3" type="ORF">OE88DRAFT_1662416</name>
</gene>
<evidence type="ECO:0000256" key="1">
    <source>
        <dbReference type="SAM" id="Phobius"/>
    </source>
</evidence>